<organism evidence="13 14">
    <name type="scientific">Arsukibacterium indicum</name>
    <dbReference type="NCBI Taxonomy" id="2848612"/>
    <lineage>
        <taxon>Bacteria</taxon>
        <taxon>Pseudomonadati</taxon>
        <taxon>Pseudomonadota</taxon>
        <taxon>Gammaproteobacteria</taxon>
        <taxon>Chromatiales</taxon>
        <taxon>Chromatiaceae</taxon>
        <taxon>Arsukibacterium</taxon>
    </lineage>
</organism>
<dbReference type="Proteomes" id="UP000704611">
    <property type="component" value="Unassembled WGS sequence"/>
</dbReference>
<comment type="catalytic activity">
    <reaction evidence="11">
        <text>fluoride(in) = fluoride(out)</text>
        <dbReference type="Rhea" id="RHEA:76159"/>
        <dbReference type="ChEBI" id="CHEBI:17051"/>
    </reaction>
    <physiologicalReaction direction="left-to-right" evidence="11">
        <dbReference type="Rhea" id="RHEA:76160"/>
    </physiologicalReaction>
</comment>
<comment type="function">
    <text evidence="12">Fluoride-specific ion channel. Important for reducing fluoride concentration in the cell, thus reducing its toxicity.</text>
</comment>
<keyword evidence="4 12" id="KW-0812">Transmembrane</keyword>
<keyword evidence="12" id="KW-0479">Metal-binding</keyword>
<proteinExistence type="inferred from homology"/>
<dbReference type="RefSeq" id="WP_217666359.1">
    <property type="nucleotide sequence ID" value="NZ_JAHRID010000001.1"/>
</dbReference>
<feature type="transmembrane region" description="Helical" evidence="12">
    <location>
        <begin position="6"/>
        <end position="28"/>
    </location>
</feature>
<dbReference type="HAMAP" id="MF_00454">
    <property type="entry name" value="FluC"/>
    <property type="match status" value="1"/>
</dbReference>
<evidence type="ECO:0000256" key="8">
    <source>
        <dbReference type="ARBA" id="ARBA00023136"/>
    </source>
</evidence>
<name>A0ABS6MFG7_9GAMM</name>
<comment type="similarity">
    <text evidence="10 12">Belongs to the fluoride channel Fluc/FEX (TC 1.A.43) family.</text>
</comment>
<evidence type="ECO:0000313" key="13">
    <source>
        <dbReference type="EMBL" id="MBV2127480.1"/>
    </source>
</evidence>
<keyword evidence="5 12" id="KW-1133">Transmembrane helix</keyword>
<evidence type="ECO:0000256" key="4">
    <source>
        <dbReference type="ARBA" id="ARBA00022692"/>
    </source>
</evidence>
<feature type="transmembrane region" description="Helical" evidence="12">
    <location>
        <begin position="75"/>
        <end position="98"/>
    </location>
</feature>
<feature type="binding site" evidence="12">
    <location>
        <position position="84"/>
    </location>
    <ligand>
        <name>Na(+)</name>
        <dbReference type="ChEBI" id="CHEBI:29101"/>
        <note>structural</note>
    </ligand>
</feature>
<feature type="transmembrane region" description="Helical" evidence="12">
    <location>
        <begin position="40"/>
        <end position="63"/>
    </location>
</feature>
<dbReference type="EMBL" id="JAHRID010000001">
    <property type="protein sequence ID" value="MBV2127480.1"/>
    <property type="molecule type" value="Genomic_DNA"/>
</dbReference>
<keyword evidence="8 12" id="KW-0472">Membrane</keyword>
<evidence type="ECO:0000256" key="11">
    <source>
        <dbReference type="ARBA" id="ARBA00035585"/>
    </source>
</evidence>
<evidence type="ECO:0000256" key="12">
    <source>
        <dbReference type="HAMAP-Rule" id="MF_00454"/>
    </source>
</evidence>
<keyword evidence="7 12" id="KW-0406">Ion transport</keyword>
<evidence type="ECO:0000256" key="10">
    <source>
        <dbReference type="ARBA" id="ARBA00035120"/>
    </source>
</evidence>
<evidence type="ECO:0000256" key="9">
    <source>
        <dbReference type="ARBA" id="ARBA00023303"/>
    </source>
</evidence>
<evidence type="ECO:0000256" key="5">
    <source>
        <dbReference type="ARBA" id="ARBA00022989"/>
    </source>
</evidence>
<keyword evidence="3" id="KW-0997">Cell inner membrane</keyword>
<dbReference type="PANTHER" id="PTHR28259:SF1">
    <property type="entry name" value="FLUORIDE EXPORT PROTEIN 1-RELATED"/>
    <property type="match status" value="1"/>
</dbReference>
<accession>A0ABS6MFG7</accession>
<feature type="transmembrane region" description="Helical" evidence="12">
    <location>
        <begin position="105"/>
        <end position="126"/>
    </location>
</feature>
<dbReference type="NCBIfam" id="TIGR00494">
    <property type="entry name" value="crcB"/>
    <property type="match status" value="1"/>
</dbReference>
<comment type="caution">
    <text evidence="13">The sequence shown here is derived from an EMBL/GenBank/DDBJ whole genome shotgun (WGS) entry which is preliminary data.</text>
</comment>
<evidence type="ECO:0000256" key="2">
    <source>
        <dbReference type="ARBA" id="ARBA00022475"/>
    </source>
</evidence>
<dbReference type="PANTHER" id="PTHR28259">
    <property type="entry name" value="FLUORIDE EXPORT PROTEIN 1-RELATED"/>
    <property type="match status" value="1"/>
</dbReference>
<keyword evidence="2 12" id="KW-1003">Cell membrane</keyword>
<evidence type="ECO:0000256" key="6">
    <source>
        <dbReference type="ARBA" id="ARBA00023053"/>
    </source>
</evidence>
<evidence type="ECO:0000256" key="1">
    <source>
        <dbReference type="ARBA" id="ARBA00004651"/>
    </source>
</evidence>
<keyword evidence="12" id="KW-0813">Transport</keyword>
<comment type="activity regulation">
    <text evidence="12">Na(+) is not transported, but it plays an essential structural role and its presence is essential for fluoride channel function.</text>
</comment>
<evidence type="ECO:0000256" key="7">
    <source>
        <dbReference type="ARBA" id="ARBA00023065"/>
    </source>
</evidence>
<reference evidence="13 14" key="1">
    <citation type="submission" date="2021-06" db="EMBL/GenBank/DDBJ databases">
        <title>Rheinheimera indica sp. nov., isolated from deep-sea sediment.</title>
        <authorList>
            <person name="Wang Z."/>
            <person name="Zhang X.-Y."/>
        </authorList>
    </citation>
    <scope>NUCLEOTIDE SEQUENCE [LARGE SCALE GENOMIC DNA]</scope>
    <source>
        <strain evidence="13 14">SM2107</strain>
    </source>
</reference>
<dbReference type="InterPro" id="IPR003691">
    <property type="entry name" value="FluC"/>
</dbReference>
<gene>
    <name evidence="12 13" type="primary">crcB</name>
    <name evidence="12" type="synonym">fluC</name>
    <name evidence="13" type="ORF">KQY15_00020</name>
</gene>
<comment type="subcellular location">
    <subcellularLocation>
        <location evidence="1 12">Cell membrane</location>
        <topology evidence="1 12">Multi-pass membrane protein</topology>
    </subcellularLocation>
</comment>
<feature type="binding site" evidence="12">
    <location>
        <position position="81"/>
    </location>
    <ligand>
        <name>Na(+)</name>
        <dbReference type="ChEBI" id="CHEBI:29101"/>
        <note>structural</note>
    </ligand>
</feature>
<evidence type="ECO:0000313" key="14">
    <source>
        <dbReference type="Proteomes" id="UP000704611"/>
    </source>
</evidence>
<keyword evidence="6 12" id="KW-0915">Sodium</keyword>
<sequence>MNDIILSGSIVLPLALAAAAGGMLRFAVANTLARFWGVQFPLATLLVNSSGALAIGFIAALLLAKPDFSDWGLAFSVGFLGSYTTVSSFSLQTIILWQSHHYRKALLNIGLSFGLCLSLVFAGFSLGNLTW</sequence>
<dbReference type="Pfam" id="PF02537">
    <property type="entry name" value="CRCB"/>
    <property type="match status" value="1"/>
</dbReference>
<keyword evidence="9 12" id="KW-0407">Ion channel</keyword>
<evidence type="ECO:0000256" key="3">
    <source>
        <dbReference type="ARBA" id="ARBA00022519"/>
    </source>
</evidence>
<keyword evidence="14" id="KW-1185">Reference proteome</keyword>
<protein>
    <recommendedName>
        <fullName evidence="12">Fluoride-specific ion channel FluC</fullName>
    </recommendedName>
</protein>